<dbReference type="PROSITE" id="PS50089">
    <property type="entry name" value="ZF_RING_2"/>
    <property type="match status" value="1"/>
</dbReference>
<evidence type="ECO:0000256" key="12">
    <source>
        <dbReference type="ARBA" id="ARBA00022989"/>
    </source>
</evidence>
<accession>A0A1B0GPN4</accession>
<evidence type="ECO:0000313" key="21">
    <source>
        <dbReference type="Proteomes" id="UP000092462"/>
    </source>
</evidence>
<dbReference type="EnsemblMetazoa" id="PPAI007239-RA">
    <property type="protein sequence ID" value="PPAI007239-PA"/>
    <property type="gene ID" value="PPAI007239"/>
</dbReference>
<keyword evidence="5" id="KW-0808">Transferase</keyword>
<evidence type="ECO:0000256" key="3">
    <source>
        <dbReference type="ARBA" id="ARBA00008704"/>
    </source>
</evidence>
<protein>
    <recommendedName>
        <fullName evidence="17">RING-type E3 ubiquitin transferase (cysteine targeting)</fullName>
        <ecNumber evidence="17">2.3.2.36</ecNumber>
    </recommendedName>
    <alternativeName>
        <fullName evidence="15">Peroxin-2</fullName>
    </alternativeName>
</protein>
<evidence type="ECO:0000256" key="16">
    <source>
        <dbReference type="ARBA" id="ARBA00034438"/>
    </source>
</evidence>
<evidence type="ECO:0000256" key="18">
    <source>
        <dbReference type="PROSITE-ProRule" id="PRU00175"/>
    </source>
</evidence>
<reference evidence="20" key="1">
    <citation type="submission" date="2022-08" db="UniProtKB">
        <authorList>
            <consortium name="EnsemblMetazoa"/>
        </authorList>
    </citation>
    <scope>IDENTIFICATION</scope>
    <source>
        <strain evidence="20">Israel</strain>
    </source>
</reference>
<evidence type="ECO:0000256" key="8">
    <source>
        <dbReference type="ARBA" id="ARBA00022771"/>
    </source>
</evidence>
<evidence type="ECO:0000256" key="15">
    <source>
        <dbReference type="ARBA" id="ARBA00032511"/>
    </source>
</evidence>
<evidence type="ECO:0000256" key="14">
    <source>
        <dbReference type="ARBA" id="ARBA00023140"/>
    </source>
</evidence>
<dbReference type="VEuPathDB" id="VectorBase:PPAPM1_009851"/>
<dbReference type="InterPro" id="IPR001841">
    <property type="entry name" value="Znf_RING"/>
</dbReference>
<dbReference type="Pfam" id="PF04757">
    <property type="entry name" value="Pex2_Pex12"/>
    <property type="match status" value="1"/>
</dbReference>
<dbReference type="GO" id="GO:0061630">
    <property type="term" value="F:ubiquitin protein ligase activity"/>
    <property type="evidence" value="ECO:0007669"/>
    <property type="project" value="UniProtKB-EC"/>
</dbReference>
<keyword evidence="4" id="KW-0813">Transport</keyword>
<dbReference type="EMBL" id="AJVK01059862">
    <property type="status" value="NOT_ANNOTATED_CDS"/>
    <property type="molecule type" value="Genomic_DNA"/>
</dbReference>
<dbReference type="InterPro" id="IPR017907">
    <property type="entry name" value="Znf_RING_CS"/>
</dbReference>
<keyword evidence="10" id="KW-0862">Zinc</keyword>
<evidence type="ECO:0000313" key="20">
    <source>
        <dbReference type="EnsemblMetazoa" id="PPAI007239-PA"/>
    </source>
</evidence>
<evidence type="ECO:0000256" key="13">
    <source>
        <dbReference type="ARBA" id="ARBA00023136"/>
    </source>
</evidence>
<dbReference type="InterPro" id="IPR025654">
    <property type="entry name" value="PEX2/10"/>
</dbReference>
<evidence type="ECO:0000256" key="17">
    <source>
        <dbReference type="ARBA" id="ARBA00034523"/>
    </source>
</evidence>
<comment type="pathway">
    <text evidence="2">Protein modification; protein ubiquitination.</text>
</comment>
<comment type="subcellular location">
    <subcellularLocation>
        <location evidence="1">Peroxisome membrane</location>
        <topology evidence="1">Multi-pass membrane protein</topology>
    </subcellularLocation>
</comment>
<feature type="domain" description="RING-type" evidence="19">
    <location>
        <begin position="210"/>
        <end position="250"/>
    </location>
</feature>
<dbReference type="EC" id="2.3.2.36" evidence="17"/>
<evidence type="ECO:0000256" key="1">
    <source>
        <dbReference type="ARBA" id="ARBA00004585"/>
    </source>
</evidence>
<dbReference type="InterPro" id="IPR013083">
    <property type="entry name" value="Znf_RING/FYVE/PHD"/>
</dbReference>
<dbReference type="GO" id="GO:0008270">
    <property type="term" value="F:zinc ion binding"/>
    <property type="evidence" value="ECO:0007669"/>
    <property type="project" value="UniProtKB-KW"/>
</dbReference>
<evidence type="ECO:0000256" key="2">
    <source>
        <dbReference type="ARBA" id="ARBA00004906"/>
    </source>
</evidence>
<comment type="catalytic activity">
    <reaction evidence="16">
        <text>[E2 ubiquitin-conjugating enzyme]-S-ubiquitinyl-L-cysteine + [acceptor protein]-L-cysteine = [E2 ubiquitin-conjugating enzyme]-L-cysteine + [acceptor protein]-S-ubiquitinyl-L-cysteine.</text>
        <dbReference type="EC" id="2.3.2.36"/>
    </reaction>
</comment>
<keyword evidence="7" id="KW-0479">Metal-binding</keyword>
<keyword evidence="11" id="KW-0653">Protein transport</keyword>
<evidence type="ECO:0000259" key="19">
    <source>
        <dbReference type="PROSITE" id="PS50089"/>
    </source>
</evidence>
<dbReference type="PROSITE" id="PS00518">
    <property type="entry name" value="ZF_RING_1"/>
    <property type="match status" value="1"/>
</dbReference>
<dbReference type="VEuPathDB" id="VectorBase:PPAI007239"/>
<keyword evidence="6" id="KW-0812">Transmembrane</keyword>
<keyword evidence="12" id="KW-1133">Transmembrane helix</keyword>
<keyword evidence="9" id="KW-0833">Ubl conjugation pathway</keyword>
<dbReference type="Gene3D" id="3.30.40.10">
    <property type="entry name" value="Zinc/RING finger domain, C3HC4 (zinc finger)"/>
    <property type="match status" value="1"/>
</dbReference>
<dbReference type="AlphaFoldDB" id="A0A1B0GPN4"/>
<keyword evidence="21" id="KW-1185">Reference proteome</keyword>
<sequence>MDAVQLDDGIQKVFTDSLSKILDASPKILTKYHPELELLLRSLLWRYSVYRERASFGQQMLFLRYSDDQLKSWRLVLHFLFAVAPKYLRDKVTYQYTNSEMLQKAMSYCQNALNILFLLNTMHFLKTGRSPSLADFVLSLEYCDAAGKNQRNIGYFHMTRELLWAGFIEFIGNILPFINYHKLKRRLHGILGERASVHHEKTKLTEKTLCAFCNERPTLPHSISFCGHIYCFYCLRGNLDADPEFKCIICGESGKEFEK</sequence>
<dbReference type="PANTHER" id="PTHR48178:SF1">
    <property type="entry name" value="PEROXISOME BIOGENESIS FACTOR 2"/>
    <property type="match status" value="1"/>
</dbReference>
<dbReference type="Proteomes" id="UP000092462">
    <property type="component" value="Unassembled WGS sequence"/>
</dbReference>
<evidence type="ECO:0000256" key="10">
    <source>
        <dbReference type="ARBA" id="ARBA00022833"/>
    </source>
</evidence>
<evidence type="ECO:0000256" key="5">
    <source>
        <dbReference type="ARBA" id="ARBA00022679"/>
    </source>
</evidence>
<name>A0A1B0GPN4_PHLPP</name>
<evidence type="ECO:0000256" key="6">
    <source>
        <dbReference type="ARBA" id="ARBA00022692"/>
    </source>
</evidence>
<evidence type="ECO:0000256" key="4">
    <source>
        <dbReference type="ARBA" id="ARBA00022448"/>
    </source>
</evidence>
<keyword evidence="13" id="KW-0472">Membrane</keyword>
<dbReference type="InterPro" id="IPR006845">
    <property type="entry name" value="Pex_N"/>
</dbReference>
<comment type="similarity">
    <text evidence="3">Belongs to the pex2/pex10/pex12 family.</text>
</comment>
<evidence type="ECO:0000256" key="7">
    <source>
        <dbReference type="ARBA" id="ARBA00022723"/>
    </source>
</evidence>
<evidence type="ECO:0000256" key="11">
    <source>
        <dbReference type="ARBA" id="ARBA00022927"/>
    </source>
</evidence>
<dbReference type="GO" id="GO:0005778">
    <property type="term" value="C:peroxisomal membrane"/>
    <property type="evidence" value="ECO:0007669"/>
    <property type="project" value="UniProtKB-SubCell"/>
</dbReference>
<dbReference type="GO" id="GO:0016558">
    <property type="term" value="P:protein import into peroxisome matrix"/>
    <property type="evidence" value="ECO:0007669"/>
    <property type="project" value="InterPro"/>
</dbReference>
<keyword evidence="8 18" id="KW-0863">Zinc-finger</keyword>
<organism evidence="20 21">
    <name type="scientific">Phlebotomus papatasi</name>
    <name type="common">Sandfly</name>
    <dbReference type="NCBI Taxonomy" id="29031"/>
    <lineage>
        <taxon>Eukaryota</taxon>
        <taxon>Metazoa</taxon>
        <taxon>Ecdysozoa</taxon>
        <taxon>Arthropoda</taxon>
        <taxon>Hexapoda</taxon>
        <taxon>Insecta</taxon>
        <taxon>Pterygota</taxon>
        <taxon>Neoptera</taxon>
        <taxon>Endopterygota</taxon>
        <taxon>Diptera</taxon>
        <taxon>Nematocera</taxon>
        <taxon>Psychodoidea</taxon>
        <taxon>Psychodidae</taxon>
        <taxon>Phlebotomus</taxon>
        <taxon>Phlebotomus</taxon>
    </lineage>
</organism>
<proteinExistence type="inferred from homology"/>
<dbReference type="SUPFAM" id="SSF57850">
    <property type="entry name" value="RING/U-box"/>
    <property type="match status" value="1"/>
</dbReference>
<evidence type="ECO:0000256" key="9">
    <source>
        <dbReference type="ARBA" id="ARBA00022786"/>
    </source>
</evidence>
<keyword evidence="14" id="KW-0576">Peroxisome</keyword>
<dbReference type="PANTHER" id="PTHR48178">
    <property type="entry name" value="PEROXISOME BIOGENESIS FACTOR 2"/>
    <property type="match status" value="1"/>
</dbReference>